<evidence type="ECO:0000313" key="5">
    <source>
        <dbReference type="Proteomes" id="UP000234384"/>
    </source>
</evidence>
<dbReference type="CDD" id="cd07989">
    <property type="entry name" value="LPLAT_AGPAT-like"/>
    <property type="match status" value="1"/>
</dbReference>
<dbReference type="GO" id="GO:0006654">
    <property type="term" value="P:phosphatidic acid biosynthetic process"/>
    <property type="evidence" value="ECO:0007669"/>
    <property type="project" value="TreeGrafter"/>
</dbReference>
<proteinExistence type="predicted"/>
<sequence length="209" mass="24109">MYYIILHILKFIILLFHGQPGVIGRKNISDRPVIYAATHRSWIDPIYLILVLLPQKTAMMGKESLFKIPIIGWIIKQIHAFPVNREKPTTRTIRQATKILTEDQMNLGIFPTGSRYSTQIKSGTAFIQKLSKADIVPVAIQPPKNLWQVLTHQTGWIAFGDPIPYNSNLAYNKEDFANIDQQIQAEFDRLDALINPNYQYHIPEDKRRD</sequence>
<dbReference type="Proteomes" id="UP000234384">
    <property type="component" value="Unassembled WGS sequence"/>
</dbReference>
<dbReference type="Pfam" id="PF01553">
    <property type="entry name" value="Acyltransferase"/>
    <property type="match status" value="1"/>
</dbReference>
<keyword evidence="1 4" id="KW-0808">Transferase</keyword>
<reference evidence="4 5" key="1">
    <citation type="submission" date="2017-12" db="EMBL/GenBank/DDBJ databases">
        <title>Phylogenetic diversity of female urinary microbiome.</title>
        <authorList>
            <person name="Thomas-White K."/>
            <person name="Wolfe A.J."/>
        </authorList>
    </citation>
    <scope>NUCLEOTIDE SEQUENCE [LARGE SCALE GENOMIC DNA]</scope>
    <source>
        <strain evidence="4 5">UMB0898</strain>
    </source>
</reference>
<name>A0A2I1K3P7_9LACT</name>
<dbReference type="GO" id="GO:0003841">
    <property type="term" value="F:1-acylglycerol-3-phosphate O-acyltransferase activity"/>
    <property type="evidence" value="ECO:0007669"/>
    <property type="project" value="TreeGrafter"/>
</dbReference>
<dbReference type="PANTHER" id="PTHR10434">
    <property type="entry name" value="1-ACYL-SN-GLYCEROL-3-PHOSPHATE ACYLTRANSFERASE"/>
    <property type="match status" value="1"/>
</dbReference>
<evidence type="ECO:0000256" key="1">
    <source>
        <dbReference type="ARBA" id="ARBA00022679"/>
    </source>
</evidence>
<dbReference type="AlphaFoldDB" id="A0A2I1K3P7"/>
<dbReference type="SUPFAM" id="SSF69593">
    <property type="entry name" value="Glycerol-3-phosphate (1)-acyltransferase"/>
    <property type="match status" value="1"/>
</dbReference>
<dbReference type="InterPro" id="IPR002123">
    <property type="entry name" value="Plipid/glycerol_acylTrfase"/>
</dbReference>
<dbReference type="EMBL" id="PKHE01000004">
    <property type="protein sequence ID" value="PKY90280.1"/>
    <property type="molecule type" value="Genomic_DNA"/>
</dbReference>
<dbReference type="OrthoDB" id="9803035at2"/>
<keyword evidence="2 4" id="KW-0012">Acyltransferase</keyword>
<accession>A0A2I1K3P7</accession>
<organism evidence="4 5">
    <name type="scientific">Falseniella ignava</name>
    <dbReference type="NCBI Taxonomy" id="137730"/>
    <lineage>
        <taxon>Bacteria</taxon>
        <taxon>Bacillati</taxon>
        <taxon>Bacillota</taxon>
        <taxon>Bacilli</taxon>
        <taxon>Lactobacillales</taxon>
        <taxon>Aerococcaceae</taxon>
        <taxon>Falseniella</taxon>
    </lineage>
</organism>
<comment type="caution">
    <text evidence="4">The sequence shown here is derived from an EMBL/GenBank/DDBJ whole genome shotgun (WGS) entry which is preliminary data.</text>
</comment>
<protein>
    <submittedName>
        <fullName evidence="4">1-acyl-sn-glycerol-3-phosphate acyltransferase</fullName>
    </submittedName>
</protein>
<evidence type="ECO:0000256" key="2">
    <source>
        <dbReference type="ARBA" id="ARBA00023315"/>
    </source>
</evidence>
<gene>
    <name evidence="4" type="ORF">CYJ57_02275</name>
</gene>
<evidence type="ECO:0000259" key="3">
    <source>
        <dbReference type="SMART" id="SM00563"/>
    </source>
</evidence>
<dbReference type="SMART" id="SM00563">
    <property type="entry name" value="PlsC"/>
    <property type="match status" value="1"/>
</dbReference>
<dbReference type="RefSeq" id="WP_006701380.1">
    <property type="nucleotide sequence ID" value="NZ_PKHE01000004.1"/>
</dbReference>
<feature type="domain" description="Phospholipid/glycerol acyltransferase" evidence="3">
    <location>
        <begin position="33"/>
        <end position="143"/>
    </location>
</feature>
<evidence type="ECO:0000313" key="4">
    <source>
        <dbReference type="EMBL" id="PKY90280.1"/>
    </source>
</evidence>
<dbReference type="PANTHER" id="PTHR10434:SF40">
    <property type="entry name" value="1-ACYL-SN-GLYCEROL-3-PHOSPHATE ACYLTRANSFERASE"/>
    <property type="match status" value="1"/>
</dbReference>